<feature type="compositionally biased region" description="Low complexity" evidence="1">
    <location>
        <begin position="16"/>
        <end position="37"/>
    </location>
</feature>
<evidence type="ECO:0000313" key="3">
    <source>
        <dbReference type="Proteomes" id="UP001583172"/>
    </source>
</evidence>
<accession>A0ABR3VPA5</accession>
<feature type="compositionally biased region" description="Basic and acidic residues" evidence="1">
    <location>
        <begin position="1"/>
        <end position="15"/>
    </location>
</feature>
<proteinExistence type="predicted"/>
<evidence type="ECO:0000313" key="2">
    <source>
        <dbReference type="EMBL" id="KAL1843749.1"/>
    </source>
</evidence>
<feature type="compositionally biased region" description="Low complexity" evidence="1">
    <location>
        <begin position="115"/>
        <end position="130"/>
    </location>
</feature>
<feature type="compositionally biased region" description="Low complexity" evidence="1">
    <location>
        <begin position="238"/>
        <end position="258"/>
    </location>
</feature>
<evidence type="ECO:0000256" key="1">
    <source>
        <dbReference type="SAM" id="MobiDB-lite"/>
    </source>
</evidence>
<reference evidence="2 3" key="1">
    <citation type="journal article" date="2024" name="Commun. Biol.">
        <title>Comparative genomic analysis of thermophilic fungi reveals convergent evolutionary adaptations and gene losses.</title>
        <authorList>
            <person name="Steindorff A.S."/>
            <person name="Aguilar-Pontes M.V."/>
            <person name="Robinson A.J."/>
            <person name="Andreopoulos B."/>
            <person name="LaButti K."/>
            <person name="Kuo A."/>
            <person name="Mondo S."/>
            <person name="Riley R."/>
            <person name="Otillar R."/>
            <person name="Haridas S."/>
            <person name="Lipzen A."/>
            <person name="Grimwood J."/>
            <person name="Schmutz J."/>
            <person name="Clum A."/>
            <person name="Reid I.D."/>
            <person name="Moisan M.C."/>
            <person name="Butler G."/>
            <person name="Nguyen T.T.M."/>
            <person name="Dewar K."/>
            <person name="Conant G."/>
            <person name="Drula E."/>
            <person name="Henrissat B."/>
            <person name="Hansel C."/>
            <person name="Singer S."/>
            <person name="Hutchinson M.I."/>
            <person name="de Vries R.P."/>
            <person name="Natvig D.O."/>
            <person name="Powell A.J."/>
            <person name="Tsang A."/>
            <person name="Grigoriev I.V."/>
        </authorList>
    </citation>
    <scope>NUCLEOTIDE SEQUENCE [LARGE SCALE GENOMIC DNA]</scope>
    <source>
        <strain evidence="2 3">CBS 620.91</strain>
    </source>
</reference>
<name>A0ABR3VPA5_HUMIN</name>
<organism evidence="2 3">
    <name type="scientific">Humicola insolens</name>
    <name type="common">Soft-rot fungus</name>
    <dbReference type="NCBI Taxonomy" id="85995"/>
    <lineage>
        <taxon>Eukaryota</taxon>
        <taxon>Fungi</taxon>
        <taxon>Dikarya</taxon>
        <taxon>Ascomycota</taxon>
        <taxon>Pezizomycotina</taxon>
        <taxon>Sordariomycetes</taxon>
        <taxon>Sordariomycetidae</taxon>
        <taxon>Sordariales</taxon>
        <taxon>Chaetomiaceae</taxon>
        <taxon>Mycothermus</taxon>
    </lineage>
</organism>
<feature type="compositionally biased region" description="Polar residues" evidence="1">
    <location>
        <begin position="98"/>
        <end position="112"/>
    </location>
</feature>
<keyword evidence="3" id="KW-1185">Reference proteome</keyword>
<evidence type="ECO:0008006" key="4">
    <source>
        <dbReference type="Google" id="ProtNLM"/>
    </source>
</evidence>
<feature type="region of interest" description="Disordered" evidence="1">
    <location>
        <begin position="1"/>
        <end position="215"/>
    </location>
</feature>
<gene>
    <name evidence="2" type="ORF">VTJ49DRAFT_130</name>
</gene>
<dbReference type="Proteomes" id="UP001583172">
    <property type="component" value="Unassembled WGS sequence"/>
</dbReference>
<feature type="compositionally biased region" description="Low complexity" evidence="1">
    <location>
        <begin position="182"/>
        <end position="215"/>
    </location>
</feature>
<feature type="region of interest" description="Disordered" evidence="1">
    <location>
        <begin position="238"/>
        <end position="271"/>
    </location>
</feature>
<protein>
    <recommendedName>
        <fullName evidence="4">Basic proline-rich protein</fullName>
    </recommendedName>
</protein>
<feature type="compositionally biased region" description="Basic and acidic residues" evidence="1">
    <location>
        <begin position="152"/>
        <end position="162"/>
    </location>
</feature>
<dbReference type="EMBL" id="JAZGSY010000010">
    <property type="protein sequence ID" value="KAL1843749.1"/>
    <property type="molecule type" value="Genomic_DNA"/>
</dbReference>
<sequence>MEPVPETERMEEFRRSPLPSLKLPPTGSSGPSTSSDSESPKKPPTIIRRSTDPPLSSPISPSWMPPAALPYRPRASSPLSSNHVRSRSAASLLPPPMTRTQSMPGTNITGNLLYSPHSRPQSPSGSPSRIRIPRKPVDESFPSSPTRVSVLDPERRASERHSSPNLAMGITPLASVPKLRRPSSPLCQVSSVSSPGTSAAGAASGPTSTPSYFSTSPAYRPYDSIPGTHAYYNYTSYPSSSVPSTPTSARSRSPSISSLETIPDSPDAEEAALEAERIAQLKAAADAADAGDSKSKSALDVPIRGRTLSGFSSRDKRKRWSVCGAERRQDLDLETIWED</sequence>
<comment type="caution">
    <text evidence="2">The sequence shown here is derived from an EMBL/GenBank/DDBJ whole genome shotgun (WGS) entry which is preliminary data.</text>
</comment>